<evidence type="ECO:0000313" key="3">
    <source>
        <dbReference type="EMBL" id="MCE3215886.1"/>
    </source>
</evidence>
<organism evidence="3 4">
    <name type="scientific">Datura stramonium</name>
    <name type="common">Jimsonweed</name>
    <name type="synonym">Common thornapple</name>
    <dbReference type="NCBI Taxonomy" id="4076"/>
    <lineage>
        <taxon>Eukaryota</taxon>
        <taxon>Viridiplantae</taxon>
        <taxon>Streptophyta</taxon>
        <taxon>Embryophyta</taxon>
        <taxon>Tracheophyta</taxon>
        <taxon>Spermatophyta</taxon>
        <taxon>Magnoliopsida</taxon>
        <taxon>eudicotyledons</taxon>
        <taxon>Gunneridae</taxon>
        <taxon>Pentapetalae</taxon>
        <taxon>asterids</taxon>
        <taxon>lamiids</taxon>
        <taxon>Solanales</taxon>
        <taxon>Solanaceae</taxon>
        <taxon>Solanoideae</taxon>
        <taxon>Datureae</taxon>
        <taxon>Datura</taxon>
    </lineage>
</organism>
<comment type="caution">
    <text evidence="3">The sequence shown here is derived from an EMBL/GenBank/DDBJ whole genome shotgun (WGS) entry which is preliminary data.</text>
</comment>
<gene>
    <name evidence="3" type="ORF">HAX54_003992</name>
</gene>
<keyword evidence="4" id="KW-1185">Reference proteome</keyword>
<keyword evidence="1" id="KW-0430">Lectin</keyword>
<dbReference type="Gene3D" id="2.60.120.200">
    <property type="match status" value="1"/>
</dbReference>
<evidence type="ECO:0000259" key="2">
    <source>
        <dbReference type="PROSITE" id="PS51304"/>
    </source>
</evidence>
<evidence type="ECO:0000256" key="1">
    <source>
        <dbReference type="RuleBase" id="RU102079"/>
    </source>
</evidence>
<dbReference type="InterPro" id="IPR001079">
    <property type="entry name" value="Galectin_CRD"/>
</dbReference>
<reference evidence="3 4" key="1">
    <citation type="journal article" date="2021" name="BMC Genomics">
        <title>Datura genome reveals duplications of psychoactive alkaloid biosynthetic genes and high mutation rate following tissue culture.</title>
        <authorList>
            <person name="Rajewski A."/>
            <person name="Carter-House D."/>
            <person name="Stajich J."/>
            <person name="Litt A."/>
        </authorList>
    </citation>
    <scope>NUCLEOTIDE SEQUENCE [LARGE SCALE GENOMIC DNA]</scope>
    <source>
        <strain evidence="3">AR-01</strain>
    </source>
</reference>
<evidence type="ECO:0000313" key="4">
    <source>
        <dbReference type="Proteomes" id="UP000823775"/>
    </source>
</evidence>
<protein>
    <recommendedName>
        <fullName evidence="1">Galectin</fullName>
    </recommendedName>
</protein>
<dbReference type="Pfam" id="PF00337">
    <property type="entry name" value="Gal-bind_lectin"/>
    <property type="match status" value="1"/>
</dbReference>
<dbReference type="PROSITE" id="PS51304">
    <property type="entry name" value="GALECTIN"/>
    <property type="match status" value="1"/>
</dbReference>
<proteinExistence type="predicted"/>
<dbReference type="InterPro" id="IPR013320">
    <property type="entry name" value="ConA-like_dom_sf"/>
</dbReference>
<accession>A0ABS8WWF5</accession>
<dbReference type="SUPFAM" id="SSF49899">
    <property type="entry name" value="Concanavalin A-like lectins/glucanases"/>
    <property type="match status" value="1"/>
</dbReference>
<dbReference type="EMBL" id="JACEIK010011805">
    <property type="protein sequence ID" value="MCE3215886.1"/>
    <property type="molecule type" value="Genomic_DNA"/>
</dbReference>
<dbReference type="Proteomes" id="UP000823775">
    <property type="component" value="Unassembled WGS sequence"/>
</dbReference>
<name>A0ABS8WWF5_DATST</name>
<sequence>MPNFSNNIESCRCDQSSQSKVRRCVQIPVLMVLHAFLEGNPFTATLWVGIEGFHMSVNGRHEASLHIEKLEPWLVSGVNVIGGVDIISILAKLPVSMSWTWVMMLSTSSLHQL</sequence>
<feature type="domain" description="Galectin" evidence="2">
    <location>
        <begin position="1"/>
        <end position="92"/>
    </location>
</feature>